<evidence type="ECO:0000313" key="4">
    <source>
        <dbReference type="EMBL" id="KAJ9576500.1"/>
    </source>
</evidence>
<dbReference type="EC" id="2.3.2.26" evidence="2"/>
<sequence length="288" mass="33123">MRIVFNTLEGNYALCLLANLIQLAYVHKDDVLKDVAFPTFTFVVTRLLESCQHYVVTKQSNLTHWHPVLGWFAQSLDSSLHEAMPYIKSQLYILWSTPLVSVLLDQTLAELVENIPDNYIDGPSSSTSATSNILRRALDHRVNRANAAKYHHKLGSPECTKVALICSLYQTSLETLTQLRLDILTGLCYQDRILYNLWLFLSSLGPNCGLKAFLDLLTVNTKCSAPEFQMLILFCDCMTHYVTILDDLEMYEQQKPFRLTDYVNMSTFLNHFLYKVSWQLIWISHIID</sequence>
<feature type="non-terminal residue" evidence="4">
    <location>
        <position position="1"/>
    </location>
</feature>
<evidence type="ECO:0000256" key="2">
    <source>
        <dbReference type="ARBA" id="ARBA00012485"/>
    </source>
</evidence>
<reference evidence="4" key="2">
    <citation type="submission" date="2023-05" db="EMBL/GenBank/DDBJ databases">
        <authorList>
            <person name="Fouks B."/>
        </authorList>
    </citation>
    <scope>NUCLEOTIDE SEQUENCE</scope>
    <source>
        <strain evidence="4">Stay&amp;Tobe</strain>
        <tissue evidence="4">Testes</tissue>
    </source>
</reference>
<evidence type="ECO:0000256" key="3">
    <source>
        <dbReference type="ARBA" id="ARBA00022679"/>
    </source>
</evidence>
<organism evidence="4 5">
    <name type="scientific">Diploptera punctata</name>
    <name type="common">Pacific beetle cockroach</name>
    <dbReference type="NCBI Taxonomy" id="6984"/>
    <lineage>
        <taxon>Eukaryota</taxon>
        <taxon>Metazoa</taxon>
        <taxon>Ecdysozoa</taxon>
        <taxon>Arthropoda</taxon>
        <taxon>Hexapoda</taxon>
        <taxon>Insecta</taxon>
        <taxon>Pterygota</taxon>
        <taxon>Neoptera</taxon>
        <taxon>Polyneoptera</taxon>
        <taxon>Dictyoptera</taxon>
        <taxon>Blattodea</taxon>
        <taxon>Blaberoidea</taxon>
        <taxon>Blaberidae</taxon>
        <taxon>Diplopterinae</taxon>
        <taxon>Diploptera</taxon>
    </lineage>
</organism>
<comment type="caution">
    <text evidence="4">The sequence shown here is derived from an EMBL/GenBank/DDBJ whole genome shotgun (WGS) entry which is preliminary data.</text>
</comment>
<dbReference type="EMBL" id="JASPKZ010009784">
    <property type="protein sequence ID" value="KAJ9576500.1"/>
    <property type="molecule type" value="Genomic_DNA"/>
</dbReference>
<dbReference type="PANTHER" id="PTHR45700">
    <property type="entry name" value="UBIQUITIN-PROTEIN LIGASE E3C"/>
    <property type="match status" value="1"/>
</dbReference>
<comment type="catalytic activity">
    <reaction evidence="1">
        <text>S-ubiquitinyl-[E2 ubiquitin-conjugating enzyme]-L-cysteine + [acceptor protein]-L-lysine = [E2 ubiquitin-conjugating enzyme]-L-cysteine + N(6)-ubiquitinyl-[acceptor protein]-L-lysine.</text>
        <dbReference type="EC" id="2.3.2.26"/>
    </reaction>
</comment>
<dbReference type="PANTHER" id="PTHR45700:SF3">
    <property type="entry name" value="UBIQUITIN-PROTEIN LIGASE E3B"/>
    <property type="match status" value="1"/>
</dbReference>
<dbReference type="InterPro" id="IPR044611">
    <property type="entry name" value="E3A/B/C-like"/>
</dbReference>
<dbReference type="AlphaFoldDB" id="A0AAD7Z9A6"/>
<protein>
    <recommendedName>
        <fullName evidence="2">HECT-type E3 ubiquitin transferase</fullName>
        <ecNumber evidence="2">2.3.2.26</ecNumber>
    </recommendedName>
</protein>
<evidence type="ECO:0000256" key="1">
    <source>
        <dbReference type="ARBA" id="ARBA00000885"/>
    </source>
</evidence>
<dbReference type="Proteomes" id="UP001233999">
    <property type="component" value="Unassembled WGS sequence"/>
</dbReference>
<accession>A0AAD7Z9A6</accession>
<dbReference type="GO" id="GO:0000209">
    <property type="term" value="P:protein polyubiquitination"/>
    <property type="evidence" value="ECO:0007669"/>
    <property type="project" value="InterPro"/>
</dbReference>
<proteinExistence type="predicted"/>
<gene>
    <name evidence="4" type="ORF">L9F63_025604</name>
</gene>
<dbReference type="GO" id="GO:0006511">
    <property type="term" value="P:ubiquitin-dependent protein catabolic process"/>
    <property type="evidence" value="ECO:0007669"/>
    <property type="project" value="TreeGrafter"/>
</dbReference>
<keyword evidence="3" id="KW-0808">Transferase</keyword>
<evidence type="ECO:0000313" key="5">
    <source>
        <dbReference type="Proteomes" id="UP001233999"/>
    </source>
</evidence>
<reference evidence="4" key="1">
    <citation type="journal article" date="2023" name="IScience">
        <title>Live-bearing cockroach genome reveals convergent evolutionary mechanisms linked to viviparity in insects and beyond.</title>
        <authorList>
            <person name="Fouks B."/>
            <person name="Harrison M.C."/>
            <person name="Mikhailova A.A."/>
            <person name="Marchal E."/>
            <person name="English S."/>
            <person name="Carruthers M."/>
            <person name="Jennings E.C."/>
            <person name="Chiamaka E.L."/>
            <person name="Frigard R.A."/>
            <person name="Pippel M."/>
            <person name="Attardo G.M."/>
            <person name="Benoit J.B."/>
            <person name="Bornberg-Bauer E."/>
            <person name="Tobe S.S."/>
        </authorList>
    </citation>
    <scope>NUCLEOTIDE SEQUENCE</scope>
    <source>
        <strain evidence="4">Stay&amp;Tobe</strain>
    </source>
</reference>
<keyword evidence="5" id="KW-1185">Reference proteome</keyword>
<dbReference type="GO" id="GO:0061630">
    <property type="term" value="F:ubiquitin protein ligase activity"/>
    <property type="evidence" value="ECO:0007669"/>
    <property type="project" value="UniProtKB-EC"/>
</dbReference>
<name>A0AAD7Z9A6_DIPPU</name>